<reference evidence="2" key="1">
    <citation type="submission" date="2018-04" db="EMBL/GenBank/DDBJ databases">
        <title>Whole genome sequencing of Hypsizygus marmoreus.</title>
        <authorList>
            <person name="Choi I.-G."/>
            <person name="Min B."/>
            <person name="Kim J.-G."/>
            <person name="Kim S."/>
            <person name="Oh Y.-L."/>
            <person name="Kong W.-S."/>
            <person name="Park H."/>
            <person name="Jeong J."/>
            <person name="Song E.-S."/>
        </authorList>
    </citation>
    <scope>NUCLEOTIDE SEQUENCE [LARGE SCALE GENOMIC DNA]</scope>
    <source>
        <strain evidence="2">51987-8</strain>
    </source>
</reference>
<feature type="compositionally biased region" description="Basic and acidic residues" evidence="1">
    <location>
        <begin position="777"/>
        <end position="799"/>
    </location>
</feature>
<feature type="region of interest" description="Disordered" evidence="1">
    <location>
        <begin position="384"/>
        <end position="414"/>
    </location>
</feature>
<feature type="compositionally biased region" description="Low complexity" evidence="1">
    <location>
        <begin position="592"/>
        <end position="605"/>
    </location>
</feature>
<protein>
    <submittedName>
        <fullName evidence="2">Uncharacterized protein</fullName>
    </submittedName>
</protein>
<feature type="compositionally biased region" description="Polar residues" evidence="1">
    <location>
        <begin position="741"/>
        <end position="762"/>
    </location>
</feature>
<evidence type="ECO:0000256" key="1">
    <source>
        <dbReference type="SAM" id="MobiDB-lite"/>
    </source>
</evidence>
<feature type="region of interest" description="Disordered" evidence="1">
    <location>
        <begin position="670"/>
        <end position="799"/>
    </location>
</feature>
<feature type="region of interest" description="Disordered" evidence="1">
    <location>
        <begin position="580"/>
        <end position="657"/>
    </location>
</feature>
<feature type="region of interest" description="Disordered" evidence="1">
    <location>
        <begin position="452"/>
        <end position="473"/>
    </location>
</feature>
<keyword evidence="3" id="KW-1185">Reference proteome</keyword>
<evidence type="ECO:0000313" key="2">
    <source>
        <dbReference type="EMBL" id="RDB19623.1"/>
    </source>
</evidence>
<dbReference type="Proteomes" id="UP000076154">
    <property type="component" value="Unassembled WGS sequence"/>
</dbReference>
<dbReference type="AlphaFoldDB" id="A0A369JIS8"/>
<dbReference type="OrthoDB" id="3016814at2759"/>
<sequence length="799" mass="86252">MKPPRPKPSRKTSAAPPALQEIAPLPKLFHLCTPNDTLLHENTTPLSIGTNVFLSLQKISDAFQGTAFISDAEFVANCKYVIAFIRSSPTKDVTRVHQIMVVDIVENAIITFIIRIIPSLISEIIVPTSQNRPSSPLVMISLAETVDSHILQHGDFSLQFRMAAAYLLLRDSKEVQLFFSLWSLPRSVSSPNLALPEGSPSVQTSGHFGFLHSQAQHDLHRPASLPPSAIASPNPSLSPFFVTPPSSSSSTIGLNPLAPGLSPFFDFASFSTTAGNYLFDPNFASMSSESLSEPPLNVNSPALRVSLSTPNLLPHPHVAPSPSIDTAAPIDSHDKDIYDFFLQLSDDGGQFSPVLSSISTSLVSMPSGDLGQIRTDALGIITQKTPSSRESTSGPVARYSPSVFGEESPHEPTKEALNDTSRIETPLNHPPIVRALSQDELSRIFSGHVSNGERNLSESPNYPPMIRAPSSDGLSRKTIRRVLKGELSSGPGQEPVAVRSQSQVVSSRLVFGHDEAYAGPRSSDLPSYPSIVNAASRDELPTLLSGHLSNIGQAAELASNERSVYPSIVWPPSQDEISQLISGQTSSDDRSLSSLFSPDPNSSSSAVEPKMSFTIRTPALRTTPSPNHGRSSPILISSASERSDSTSPSRKTTYDDDPFLVITSSSVPAQMPTHASSNKVPIFTRRPPPRKQASASATITDTEIPTEPPLSLPPPPTKRKRDEGMADVKKPVKKVRGLGKSTRSMVTTDKTGMASSQDTGGPSSPKMKRRTKRVVSRRVEKENQNRTRSQAIEREMVMS</sequence>
<organism evidence="2 3">
    <name type="scientific">Hypsizygus marmoreus</name>
    <name type="common">White beech mushroom</name>
    <name type="synonym">Agaricus marmoreus</name>
    <dbReference type="NCBI Taxonomy" id="39966"/>
    <lineage>
        <taxon>Eukaryota</taxon>
        <taxon>Fungi</taxon>
        <taxon>Dikarya</taxon>
        <taxon>Basidiomycota</taxon>
        <taxon>Agaricomycotina</taxon>
        <taxon>Agaricomycetes</taxon>
        <taxon>Agaricomycetidae</taxon>
        <taxon>Agaricales</taxon>
        <taxon>Tricholomatineae</taxon>
        <taxon>Lyophyllaceae</taxon>
        <taxon>Hypsizygus</taxon>
    </lineage>
</organism>
<feature type="compositionally biased region" description="Polar residues" evidence="1">
    <location>
        <begin position="384"/>
        <end position="394"/>
    </location>
</feature>
<comment type="caution">
    <text evidence="2">The sequence shown here is derived from an EMBL/GenBank/DDBJ whole genome shotgun (WGS) entry which is preliminary data.</text>
</comment>
<proteinExistence type="predicted"/>
<feature type="compositionally biased region" description="Basic residues" evidence="1">
    <location>
        <begin position="766"/>
        <end position="776"/>
    </location>
</feature>
<dbReference type="InParanoid" id="A0A369JIS8"/>
<feature type="compositionally biased region" description="Polar residues" evidence="1">
    <location>
        <begin position="670"/>
        <end position="679"/>
    </location>
</feature>
<feature type="compositionally biased region" description="Basic and acidic residues" evidence="1">
    <location>
        <begin position="720"/>
        <end position="730"/>
    </location>
</feature>
<name>A0A369JIS8_HYPMA</name>
<gene>
    <name evidence="2" type="ORF">Hypma_013263</name>
</gene>
<accession>A0A369JIS8</accession>
<dbReference type="EMBL" id="LUEZ02000077">
    <property type="protein sequence ID" value="RDB19623.1"/>
    <property type="molecule type" value="Genomic_DNA"/>
</dbReference>
<feature type="compositionally biased region" description="Polar residues" evidence="1">
    <location>
        <begin position="620"/>
        <end position="651"/>
    </location>
</feature>
<evidence type="ECO:0000313" key="3">
    <source>
        <dbReference type="Proteomes" id="UP000076154"/>
    </source>
</evidence>
<feature type="compositionally biased region" description="Pro residues" evidence="1">
    <location>
        <begin position="706"/>
        <end position="716"/>
    </location>
</feature>